<dbReference type="AlphaFoldDB" id="A0A7W9W6R3"/>
<accession>A0A7W9W6R3</accession>
<dbReference type="SUPFAM" id="SSF52172">
    <property type="entry name" value="CheY-like"/>
    <property type="match status" value="1"/>
</dbReference>
<organism evidence="5 6">
    <name type="scientific">Armatimonas rosea</name>
    <dbReference type="NCBI Taxonomy" id="685828"/>
    <lineage>
        <taxon>Bacteria</taxon>
        <taxon>Bacillati</taxon>
        <taxon>Armatimonadota</taxon>
        <taxon>Armatimonadia</taxon>
        <taxon>Armatimonadales</taxon>
        <taxon>Armatimonadaceae</taxon>
        <taxon>Armatimonas</taxon>
    </lineage>
</organism>
<dbReference type="GO" id="GO:0003677">
    <property type="term" value="F:DNA binding"/>
    <property type="evidence" value="ECO:0007669"/>
    <property type="project" value="UniProtKB-KW"/>
</dbReference>
<feature type="domain" description="Response regulatory" evidence="4">
    <location>
        <begin position="18"/>
        <end position="137"/>
    </location>
</feature>
<keyword evidence="1 3" id="KW-0597">Phosphoprotein</keyword>
<protein>
    <submittedName>
        <fullName evidence="5">DNA-binding response OmpR family regulator</fullName>
    </submittedName>
</protein>
<evidence type="ECO:0000256" key="3">
    <source>
        <dbReference type="PROSITE-ProRule" id="PRU00169"/>
    </source>
</evidence>
<name>A0A7W9W6R3_ARMRO</name>
<dbReference type="EMBL" id="JACHGW010000002">
    <property type="protein sequence ID" value="MBB6050325.1"/>
    <property type="molecule type" value="Genomic_DNA"/>
</dbReference>
<feature type="modified residue" description="4-aspartylphosphate" evidence="3">
    <location>
        <position position="67"/>
    </location>
</feature>
<proteinExistence type="predicted"/>
<evidence type="ECO:0000313" key="5">
    <source>
        <dbReference type="EMBL" id="MBB6050325.1"/>
    </source>
</evidence>
<dbReference type="RefSeq" id="WP_184195073.1">
    <property type="nucleotide sequence ID" value="NZ_JACHGW010000002.1"/>
</dbReference>
<dbReference type="InterPro" id="IPR050595">
    <property type="entry name" value="Bact_response_regulator"/>
</dbReference>
<dbReference type="SMART" id="SM00448">
    <property type="entry name" value="REC"/>
    <property type="match status" value="1"/>
</dbReference>
<dbReference type="GO" id="GO:0000160">
    <property type="term" value="P:phosphorelay signal transduction system"/>
    <property type="evidence" value="ECO:0007669"/>
    <property type="project" value="UniProtKB-KW"/>
</dbReference>
<keyword evidence="5" id="KW-0238">DNA-binding</keyword>
<evidence type="ECO:0000256" key="1">
    <source>
        <dbReference type="ARBA" id="ARBA00022553"/>
    </source>
</evidence>
<dbReference type="PROSITE" id="PS50110">
    <property type="entry name" value="RESPONSE_REGULATORY"/>
    <property type="match status" value="1"/>
</dbReference>
<dbReference type="InterPro" id="IPR011006">
    <property type="entry name" value="CheY-like_superfamily"/>
</dbReference>
<gene>
    <name evidence="5" type="ORF">HNQ39_002116</name>
</gene>
<dbReference type="Pfam" id="PF00072">
    <property type="entry name" value="Response_reg"/>
    <property type="match status" value="1"/>
</dbReference>
<dbReference type="Gene3D" id="3.40.50.2300">
    <property type="match status" value="1"/>
</dbReference>
<dbReference type="Proteomes" id="UP000520814">
    <property type="component" value="Unassembled WGS sequence"/>
</dbReference>
<dbReference type="PANTHER" id="PTHR44591">
    <property type="entry name" value="STRESS RESPONSE REGULATOR PROTEIN 1"/>
    <property type="match status" value="1"/>
</dbReference>
<evidence type="ECO:0000259" key="4">
    <source>
        <dbReference type="PROSITE" id="PS50110"/>
    </source>
</evidence>
<dbReference type="PANTHER" id="PTHR44591:SF14">
    <property type="entry name" value="PROTEIN PILG"/>
    <property type="match status" value="1"/>
</dbReference>
<keyword evidence="2" id="KW-0902">Two-component regulatory system</keyword>
<keyword evidence="6" id="KW-1185">Reference proteome</keyword>
<evidence type="ECO:0000256" key="2">
    <source>
        <dbReference type="ARBA" id="ARBA00023012"/>
    </source>
</evidence>
<evidence type="ECO:0000313" key="6">
    <source>
        <dbReference type="Proteomes" id="UP000520814"/>
    </source>
</evidence>
<comment type="caution">
    <text evidence="5">The sequence shown here is derived from an EMBL/GenBank/DDBJ whole genome shotgun (WGS) entry which is preliminary data.</text>
</comment>
<reference evidence="5 6" key="1">
    <citation type="submission" date="2020-08" db="EMBL/GenBank/DDBJ databases">
        <title>Genomic Encyclopedia of Type Strains, Phase IV (KMG-IV): sequencing the most valuable type-strain genomes for metagenomic binning, comparative biology and taxonomic classification.</title>
        <authorList>
            <person name="Goeker M."/>
        </authorList>
    </citation>
    <scope>NUCLEOTIDE SEQUENCE [LARGE SCALE GENOMIC DNA]</scope>
    <source>
        <strain evidence="5 6">DSM 23562</strain>
    </source>
</reference>
<dbReference type="InterPro" id="IPR001789">
    <property type="entry name" value="Sig_transdc_resp-reg_receiver"/>
</dbReference>
<sequence>MDERLLPLPDKPIPQGEHILVVDDTPAMANLIAGYLCEAGYNVEIAHNAEEAWESLLQKLPLLITVDDFLPGVSGLGLCYRLRDLSDEGNIWSNTIMIADNSMPEHLLWGYRQPLISIYLTKPFNPKELLWSVRRILKTSSKGDERYRI</sequence>